<dbReference type="Proteomes" id="UP000695007">
    <property type="component" value="Unplaced"/>
</dbReference>
<dbReference type="GeneID" id="105364592"/>
<feature type="domain" description="Cyclic nucleotide-binding" evidence="1">
    <location>
        <begin position="57"/>
        <end position="165"/>
    </location>
</feature>
<dbReference type="Gene3D" id="2.60.120.10">
    <property type="entry name" value="Jelly Rolls"/>
    <property type="match status" value="2"/>
</dbReference>
<dbReference type="KEGG" id="csol:105364592"/>
<evidence type="ECO:0000259" key="1">
    <source>
        <dbReference type="PROSITE" id="PS50042"/>
    </source>
</evidence>
<evidence type="ECO:0000313" key="2">
    <source>
        <dbReference type="Proteomes" id="UP000695007"/>
    </source>
</evidence>
<evidence type="ECO:0000313" key="3">
    <source>
        <dbReference type="RefSeq" id="XP_011500873.1"/>
    </source>
</evidence>
<accession>A0AAJ6YMP6</accession>
<dbReference type="PANTHER" id="PTHR23011">
    <property type="entry name" value="CYCLIC NUCLEOTIDE-BINDING DOMAIN CONTAINING PROTEIN"/>
    <property type="match status" value="1"/>
</dbReference>
<dbReference type="InterPro" id="IPR018490">
    <property type="entry name" value="cNMP-bd_dom_sf"/>
</dbReference>
<dbReference type="SUPFAM" id="SSF51206">
    <property type="entry name" value="cAMP-binding domain-like"/>
    <property type="match status" value="2"/>
</dbReference>
<name>A0AAJ6YMP6_9HYME</name>
<dbReference type="CDD" id="cd00038">
    <property type="entry name" value="CAP_ED"/>
    <property type="match status" value="1"/>
</dbReference>
<dbReference type="SMART" id="SM00100">
    <property type="entry name" value="cNMP"/>
    <property type="match status" value="1"/>
</dbReference>
<dbReference type="Pfam" id="PF00027">
    <property type="entry name" value="cNMP_binding"/>
    <property type="match status" value="1"/>
</dbReference>
<dbReference type="PROSITE" id="PS50042">
    <property type="entry name" value="CNMP_BINDING_3"/>
    <property type="match status" value="1"/>
</dbReference>
<gene>
    <name evidence="3" type="primary">LOC105364592</name>
</gene>
<dbReference type="InterPro" id="IPR014710">
    <property type="entry name" value="RmlC-like_jellyroll"/>
</dbReference>
<dbReference type="InterPro" id="IPR000595">
    <property type="entry name" value="cNMP-bd_dom"/>
</dbReference>
<organism evidence="2 3">
    <name type="scientific">Ceratosolen solmsi marchali</name>
    <dbReference type="NCBI Taxonomy" id="326594"/>
    <lineage>
        <taxon>Eukaryota</taxon>
        <taxon>Metazoa</taxon>
        <taxon>Ecdysozoa</taxon>
        <taxon>Arthropoda</taxon>
        <taxon>Hexapoda</taxon>
        <taxon>Insecta</taxon>
        <taxon>Pterygota</taxon>
        <taxon>Neoptera</taxon>
        <taxon>Endopterygota</taxon>
        <taxon>Hymenoptera</taxon>
        <taxon>Apocrita</taxon>
        <taxon>Proctotrupomorpha</taxon>
        <taxon>Chalcidoidea</taxon>
        <taxon>Agaonidae</taxon>
        <taxon>Agaoninae</taxon>
        <taxon>Ceratosolen</taxon>
    </lineage>
</organism>
<reference evidence="3" key="1">
    <citation type="submission" date="2025-08" db="UniProtKB">
        <authorList>
            <consortium name="RefSeq"/>
        </authorList>
    </citation>
    <scope>IDENTIFICATION</scope>
</reference>
<dbReference type="PANTHER" id="PTHR23011:SF41">
    <property type="entry name" value="CYCLIC NUCLEOTIDE-BINDING DOMAIN-CONTAINING PROTEIN"/>
    <property type="match status" value="1"/>
</dbReference>
<keyword evidence="2" id="KW-1185">Reference proteome</keyword>
<sequence length="479" mass="56115">MSNRQERSSVDKNIKRRHSLPEEIISVKDRRILLIPPGKRTRDEIMYIQSFMKKIGAFKKYSKDIQESLAGAIIYQFVPAGRTIIRQDHKPFVQYYIIKGQLQMLKTVSDEHTGEKKELDIGTLKSGDMFGLISLLHKVPRTATVVSKDPTDLLLVTKSTFNAYLKSMLMEEWDVLRDALINFNYFKGWTEETMRECYIVSKVHTFKENEILVGDGKGMVHYVYFILSGECELIEHMLIERNQVGKKTKYKLYDYKLADINPRQRTSRSKKFEFLTDNLSTLIRDTNSSTENNGINMDPEKFIELISSKKDKPTVVMDRTSVITVTLQDVINEWHKITDVVEMLRIEPCIRFLNPKSKNVSTVFMQICLFNRGACFGLGENMKNRHVVSLSPITCLMIPLYWLLKHNRANIWTRVKNFLNDKLPNNKQLLDIYIKNRMWAKYRRDYTNEIIGRSKKLRNDTKTYHVPYSIRIHEDILSD</sequence>
<proteinExistence type="predicted"/>
<dbReference type="RefSeq" id="XP_011500873.1">
    <property type="nucleotide sequence ID" value="XM_011502571.1"/>
</dbReference>
<protein>
    <submittedName>
        <fullName evidence="3">Uncharacterized protein LOC105364592</fullName>
    </submittedName>
</protein>
<dbReference type="AlphaFoldDB" id="A0AAJ6YMP6"/>